<accession>A0A9P4U532</accession>
<keyword evidence="3" id="KW-1185">Reference proteome</keyword>
<evidence type="ECO:0000313" key="3">
    <source>
        <dbReference type="Proteomes" id="UP000799764"/>
    </source>
</evidence>
<evidence type="ECO:0000259" key="1">
    <source>
        <dbReference type="PROSITE" id="PS50181"/>
    </source>
</evidence>
<dbReference type="AlphaFoldDB" id="A0A9P4U532"/>
<organism evidence="2 3">
    <name type="scientific">Karstenula rhodostoma CBS 690.94</name>
    <dbReference type="NCBI Taxonomy" id="1392251"/>
    <lineage>
        <taxon>Eukaryota</taxon>
        <taxon>Fungi</taxon>
        <taxon>Dikarya</taxon>
        <taxon>Ascomycota</taxon>
        <taxon>Pezizomycotina</taxon>
        <taxon>Dothideomycetes</taxon>
        <taxon>Pleosporomycetidae</taxon>
        <taxon>Pleosporales</taxon>
        <taxon>Massarineae</taxon>
        <taxon>Didymosphaeriaceae</taxon>
        <taxon>Karstenula</taxon>
    </lineage>
</organism>
<comment type="caution">
    <text evidence="2">The sequence shown here is derived from an EMBL/GenBank/DDBJ whole genome shotgun (WGS) entry which is preliminary data.</text>
</comment>
<dbReference type="Pfam" id="PF00646">
    <property type="entry name" value="F-box"/>
    <property type="match status" value="1"/>
</dbReference>
<evidence type="ECO:0000313" key="2">
    <source>
        <dbReference type="EMBL" id="KAF2438604.1"/>
    </source>
</evidence>
<gene>
    <name evidence="2" type="ORF">P171DRAFT_164657</name>
</gene>
<reference evidence="2" key="1">
    <citation type="journal article" date="2020" name="Stud. Mycol.">
        <title>101 Dothideomycetes genomes: a test case for predicting lifestyles and emergence of pathogens.</title>
        <authorList>
            <person name="Haridas S."/>
            <person name="Albert R."/>
            <person name="Binder M."/>
            <person name="Bloem J."/>
            <person name="Labutti K."/>
            <person name="Salamov A."/>
            <person name="Andreopoulos B."/>
            <person name="Baker S."/>
            <person name="Barry K."/>
            <person name="Bills G."/>
            <person name="Bluhm B."/>
            <person name="Cannon C."/>
            <person name="Castanera R."/>
            <person name="Culley D."/>
            <person name="Daum C."/>
            <person name="Ezra D."/>
            <person name="Gonzalez J."/>
            <person name="Henrissat B."/>
            <person name="Kuo A."/>
            <person name="Liang C."/>
            <person name="Lipzen A."/>
            <person name="Lutzoni F."/>
            <person name="Magnuson J."/>
            <person name="Mondo S."/>
            <person name="Nolan M."/>
            <person name="Ohm R."/>
            <person name="Pangilinan J."/>
            <person name="Park H.-J."/>
            <person name="Ramirez L."/>
            <person name="Alfaro M."/>
            <person name="Sun H."/>
            <person name="Tritt A."/>
            <person name="Yoshinaga Y."/>
            <person name="Zwiers L.-H."/>
            <person name="Turgeon B."/>
            <person name="Goodwin S."/>
            <person name="Spatafora J."/>
            <person name="Crous P."/>
            <person name="Grigoriev I."/>
        </authorList>
    </citation>
    <scope>NUCLEOTIDE SEQUENCE</scope>
    <source>
        <strain evidence="2">CBS 690.94</strain>
    </source>
</reference>
<dbReference type="PROSITE" id="PS50181">
    <property type="entry name" value="FBOX"/>
    <property type="match status" value="1"/>
</dbReference>
<dbReference type="OrthoDB" id="5281164at2759"/>
<protein>
    <recommendedName>
        <fullName evidence="1">F-box domain-containing protein</fullName>
    </recommendedName>
</protein>
<proteinExistence type="predicted"/>
<dbReference type="InterPro" id="IPR001810">
    <property type="entry name" value="F-box_dom"/>
</dbReference>
<dbReference type="EMBL" id="MU001512">
    <property type="protein sequence ID" value="KAF2438604.1"/>
    <property type="molecule type" value="Genomic_DNA"/>
</dbReference>
<dbReference type="SUPFAM" id="SSF81383">
    <property type="entry name" value="F-box domain"/>
    <property type="match status" value="1"/>
</dbReference>
<sequence length="193" mass="21982">MTSTPLLRLPVEMLRNVTDYLEIQDQARLSMTNRYLRSTLPAPTQSDFLRAEASEWAVSKQLYTCKGCVRFRSLQKFADDMRKGARARSALDARSRFCLECGVEKGWYSEGTNIAIYGKPAVLGRLCSDLTDRCGSKASCGSRALAWTPLQKSKRGQYGNDSRRERDDEWAYMSRSHVGTRQAEEEYGLWLDI</sequence>
<dbReference type="Proteomes" id="UP000799764">
    <property type="component" value="Unassembled WGS sequence"/>
</dbReference>
<feature type="domain" description="F-box" evidence="1">
    <location>
        <begin position="3"/>
        <end position="51"/>
    </location>
</feature>
<name>A0A9P4U532_9PLEO</name>
<dbReference type="InterPro" id="IPR036047">
    <property type="entry name" value="F-box-like_dom_sf"/>
</dbReference>